<dbReference type="AlphaFoldDB" id="A0AAW4PUE1"/>
<comment type="caution">
    <text evidence="2">The sequence shown here is derived from an EMBL/GenBank/DDBJ whole genome shotgun (WGS) entry which is preliminary data.</text>
</comment>
<proteinExistence type="predicted"/>
<dbReference type="RefSeq" id="WP_220619115.1">
    <property type="nucleotide sequence ID" value="NZ_RKLR01000005.1"/>
</dbReference>
<dbReference type="GO" id="GO:0006935">
    <property type="term" value="P:chemotaxis"/>
    <property type="evidence" value="ECO:0007669"/>
    <property type="project" value="InterPro"/>
</dbReference>
<dbReference type="PANTHER" id="PTHR42201:SF1">
    <property type="entry name" value="TAXIS PROTEIN"/>
    <property type="match status" value="1"/>
</dbReference>
<sequence length="304" mass="33201">MSDRVEIPATVLCHALGDEPVATHLSLGSDTLGIEGDGFADELRLDNLFDVRVGAPPQAAASAFSGTVLTVGFERDGGREVLFVRTDPDTLTTFAGLLYRRLLDGEEVAVCHPAEIGGRVTDATYDIGRLHVVPDRVGVSDVRAPFDLELGMIVDFWRSTEELLGDRQQVIHIQYVRDGVAVSLDLALNPPRAQHLLGRHLQRKYVETRREIRGLDVPPVGVRALVRLYSLRGRMRPQSLADGESVSTSALVRALRRRGLIEPADGEVALTSRGWILVTEYVSQSGHGHETTDGTRQRAAGQTD</sequence>
<dbReference type="EMBL" id="RKLR01000005">
    <property type="protein sequence ID" value="MBX0324155.1"/>
    <property type="molecule type" value="Genomic_DNA"/>
</dbReference>
<dbReference type="Proteomes" id="UP001430377">
    <property type="component" value="Unassembled WGS sequence"/>
</dbReference>
<name>A0AAW4PUE1_9EURY</name>
<evidence type="ECO:0000256" key="1">
    <source>
        <dbReference type="SAM" id="MobiDB-lite"/>
    </source>
</evidence>
<feature type="region of interest" description="Disordered" evidence="1">
    <location>
        <begin position="285"/>
        <end position="304"/>
    </location>
</feature>
<evidence type="ECO:0000313" key="2">
    <source>
        <dbReference type="EMBL" id="MBX0324155.1"/>
    </source>
</evidence>
<feature type="compositionally biased region" description="Basic and acidic residues" evidence="1">
    <location>
        <begin position="287"/>
        <end position="296"/>
    </location>
</feature>
<dbReference type="PANTHER" id="PTHR42201">
    <property type="entry name" value="TAXIS PROTEIN"/>
    <property type="match status" value="1"/>
</dbReference>
<reference evidence="2 3" key="1">
    <citation type="submission" date="2021-06" db="EMBL/GenBank/DDBJ databases">
        <title>Halomicroarcula sp. a new haloarchaeum isolated from saline soil.</title>
        <authorList>
            <person name="Duran-Viseras A."/>
            <person name="Sanchez-Porro C."/>
            <person name="Ventosa A."/>
        </authorList>
    </citation>
    <scope>NUCLEOTIDE SEQUENCE [LARGE SCALE GENOMIC DNA]</scope>
    <source>
        <strain evidence="2 3">F13</strain>
    </source>
</reference>
<dbReference type="InterPro" id="IPR007381">
    <property type="entry name" value="CheF1/F2"/>
</dbReference>
<organism evidence="2 3">
    <name type="scientific">Haloarcula rubra</name>
    <dbReference type="NCBI Taxonomy" id="2487747"/>
    <lineage>
        <taxon>Archaea</taxon>
        <taxon>Methanobacteriati</taxon>
        <taxon>Methanobacteriota</taxon>
        <taxon>Stenosarchaea group</taxon>
        <taxon>Halobacteria</taxon>
        <taxon>Halobacteriales</taxon>
        <taxon>Haloarculaceae</taxon>
        <taxon>Haloarcula</taxon>
    </lineage>
</organism>
<gene>
    <name evidence="2" type="ORF">EGH21_14045</name>
</gene>
<protein>
    <submittedName>
        <fullName evidence="2">CheF family chemotaxis protein</fullName>
    </submittedName>
</protein>
<accession>A0AAW4PUE1</accession>
<evidence type="ECO:0000313" key="3">
    <source>
        <dbReference type="Proteomes" id="UP001430377"/>
    </source>
</evidence>
<keyword evidence="3" id="KW-1185">Reference proteome</keyword>
<dbReference type="Pfam" id="PF04283">
    <property type="entry name" value="CheF-arch"/>
    <property type="match status" value="1"/>
</dbReference>